<dbReference type="SUPFAM" id="SSF46955">
    <property type="entry name" value="Putative DNA-binding domain"/>
    <property type="match status" value="1"/>
</dbReference>
<dbReference type="Gene3D" id="3.40.50.280">
    <property type="entry name" value="Cobalamin-binding domain"/>
    <property type="match status" value="1"/>
</dbReference>
<dbReference type="Proteomes" id="UP000199448">
    <property type="component" value="Unassembled WGS sequence"/>
</dbReference>
<dbReference type="AlphaFoldDB" id="A0A1H5P1K8"/>
<dbReference type="InterPro" id="IPR009061">
    <property type="entry name" value="DNA-bd_dom_put_sf"/>
</dbReference>
<dbReference type="RefSeq" id="WP_093113906.1">
    <property type="nucleotide sequence ID" value="NZ_FNGG01000008.1"/>
</dbReference>
<dbReference type="InterPro" id="IPR003759">
    <property type="entry name" value="Cbl-bd_cap"/>
</dbReference>
<feature type="domain" description="HTH merR-type" evidence="5">
    <location>
        <begin position="1"/>
        <end position="53"/>
    </location>
</feature>
<dbReference type="InterPro" id="IPR000551">
    <property type="entry name" value="MerR-type_HTH_dom"/>
</dbReference>
<dbReference type="EMBL" id="FNUG01000008">
    <property type="protein sequence ID" value="SEF07756.1"/>
    <property type="molecule type" value="Genomic_DNA"/>
</dbReference>
<organism evidence="6 7">
    <name type="scientific">Salinimicrobium catena</name>
    <dbReference type="NCBI Taxonomy" id="390640"/>
    <lineage>
        <taxon>Bacteria</taxon>
        <taxon>Pseudomonadati</taxon>
        <taxon>Bacteroidota</taxon>
        <taxon>Flavobacteriia</taxon>
        <taxon>Flavobacteriales</taxon>
        <taxon>Flavobacteriaceae</taxon>
        <taxon>Salinimicrobium</taxon>
    </lineage>
</organism>
<gene>
    <name evidence="6" type="ORF">SAMN04488034_1085</name>
</gene>
<name>A0A1H5P1K8_9FLAO</name>
<keyword evidence="3" id="KW-0238">DNA-binding</keyword>
<reference evidence="6 7" key="1">
    <citation type="submission" date="2016-10" db="EMBL/GenBank/DDBJ databases">
        <authorList>
            <person name="de Groot N.N."/>
        </authorList>
    </citation>
    <scope>NUCLEOTIDE SEQUENCE [LARGE SCALE GENOMIC DNA]</scope>
    <source>
        <strain evidence="6 7">DSM 23553</strain>
    </source>
</reference>
<evidence type="ECO:0000256" key="3">
    <source>
        <dbReference type="ARBA" id="ARBA00023125"/>
    </source>
</evidence>
<dbReference type="STRING" id="390640.SAMN04488034_1085"/>
<dbReference type="InterPro" id="IPR047057">
    <property type="entry name" value="MerR_fam"/>
</dbReference>
<dbReference type="Gene3D" id="1.10.1240.10">
    <property type="entry name" value="Methionine synthase domain"/>
    <property type="match status" value="1"/>
</dbReference>
<evidence type="ECO:0000313" key="6">
    <source>
        <dbReference type="EMBL" id="SEF07756.1"/>
    </source>
</evidence>
<dbReference type="OrthoDB" id="9800334at2"/>
<dbReference type="GO" id="GO:0031419">
    <property type="term" value="F:cobalamin binding"/>
    <property type="evidence" value="ECO:0007669"/>
    <property type="project" value="InterPro"/>
</dbReference>
<dbReference type="InterPro" id="IPR036594">
    <property type="entry name" value="Meth_synthase_dom"/>
</dbReference>
<evidence type="ECO:0000256" key="1">
    <source>
        <dbReference type="ARBA" id="ARBA00022491"/>
    </source>
</evidence>
<accession>A0A1H5P1K8</accession>
<dbReference type="GO" id="GO:0046872">
    <property type="term" value="F:metal ion binding"/>
    <property type="evidence" value="ECO:0007669"/>
    <property type="project" value="InterPro"/>
</dbReference>
<evidence type="ECO:0000259" key="5">
    <source>
        <dbReference type="PROSITE" id="PS50937"/>
    </source>
</evidence>
<dbReference type="CDD" id="cd01104">
    <property type="entry name" value="HTH_MlrA-CarA"/>
    <property type="match status" value="1"/>
</dbReference>
<dbReference type="InterPro" id="IPR036724">
    <property type="entry name" value="Cobalamin-bd_sf"/>
</dbReference>
<protein>
    <submittedName>
        <fullName evidence="6">MerR HTH family regulatory protein</fullName>
    </submittedName>
</protein>
<dbReference type="Pfam" id="PF13411">
    <property type="entry name" value="MerR_1"/>
    <property type="match status" value="1"/>
</dbReference>
<keyword evidence="1" id="KW-0678">Repressor</keyword>
<dbReference type="SUPFAM" id="SSF52242">
    <property type="entry name" value="Cobalamin (vitamin B12)-binding domain"/>
    <property type="match status" value="1"/>
</dbReference>
<dbReference type="PROSITE" id="PS50937">
    <property type="entry name" value="HTH_MERR_2"/>
    <property type="match status" value="1"/>
</dbReference>
<proteinExistence type="predicted"/>
<evidence type="ECO:0000313" key="7">
    <source>
        <dbReference type="Proteomes" id="UP000199448"/>
    </source>
</evidence>
<evidence type="ECO:0000256" key="2">
    <source>
        <dbReference type="ARBA" id="ARBA00023015"/>
    </source>
</evidence>
<dbReference type="Gene3D" id="1.10.1660.10">
    <property type="match status" value="1"/>
</dbReference>
<dbReference type="PANTHER" id="PTHR30204">
    <property type="entry name" value="REDOX-CYCLING DRUG-SENSING TRANSCRIPTIONAL ACTIVATOR SOXR"/>
    <property type="match status" value="1"/>
</dbReference>
<dbReference type="PANTHER" id="PTHR30204:SF69">
    <property type="entry name" value="MERR-FAMILY TRANSCRIPTIONAL REGULATOR"/>
    <property type="match status" value="1"/>
</dbReference>
<keyword evidence="2" id="KW-0805">Transcription regulation</keyword>
<dbReference type="GO" id="GO:0003677">
    <property type="term" value="F:DNA binding"/>
    <property type="evidence" value="ECO:0007669"/>
    <property type="project" value="UniProtKB-KW"/>
</dbReference>
<dbReference type="Pfam" id="PF02607">
    <property type="entry name" value="B12-binding_2"/>
    <property type="match status" value="1"/>
</dbReference>
<keyword evidence="7" id="KW-1185">Reference proteome</keyword>
<dbReference type="GO" id="GO:0003700">
    <property type="term" value="F:DNA-binding transcription factor activity"/>
    <property type="evidence" value="ECO:0007669"/>
    <property type="project" value="InterPro"/>
</dbReference>
<keyword evidence="4" id="KW-0804">Transcription</keyword>
<evidence type="ECO:0000256" key="4">
    <source>
        <dbReference type="ARBA" id="ARBA00023163"/>
    </source>
</evidence>
<sequence length="302" mass="34840">MDQFSISQLSQFSGIKPHTIRIWEQRYNALQPKRSEGNTRYYDGAQLRRLLNIVSLSKARLKISQLCTRTDEELFTLLKEYYPTADEQNDYDYFVNRLVSSGMSYDEIAFTRLFSHCLLRFGLETTYIKIIYPMLNRVGLMWSSNTMPPSQEHYITNLVRQKLFTSIDSITAESGESEKWLLFLPENEFHEIGLLFAAYLLKSKGKQVVYLGSNVPLNSVNDCLKDTGADNLLLFLVHKDLPENISAYLEELSELVKPGRTYIACNKELTGSVVPKTSFKFLHSVDDLEQEIERQKRLNSTA</sequence>
<dbReference type="SMART" id="SM00422">
    <property type="entry name" value="HTH_MERR"/>
    <property type="match status" value="1"/>
</dbReference>